<proteinExistence type="predicted"/>
<feature type="compositionally biased region" description="Basic and acidic residues" evidence="1">
    <location>
        <begin position="280"/>
        <end position="290"/>
    </location>
</feature>
<feature type="compositionally biased region" description="Basic residues" evidence="1">
    <location>
        <begin position="1"/>
        <end position="12"/>
    </location>
</feature>
<feature type="region of interest" description="Disordered" evidence="1">
    <location>
        <begin position="171"/>
        <end position="192"/>
    </location>
</feature>
<evidence type="ECO:0000313" key="2">
    <source>
        <dbReference type="EMBL" id="KAF4465114.1"/>
    </source>
</evidence>
<feature type="region of interest" description="Disordered" evidence="1">
    <location>
        <begin position="1"/>
        <end position="81"/>
    </location>
</feature>
<dbReference type="OrthoDB" id="4161727at2759"/>
<feature type="region of interest" description="Disordered" evidence="1">
    <location>
        <begin position="313"/>
        <end position="342"/>
    </location>
</feature>
<feature type="compositionally biased region" description="Basic and acidic residues" evidence="1">
    <location>
        <begin position="424"/>
        <end position="454"/>
    </location>
</feature>
<feature type="compositionally biased region" description="Basic and acidic residues" evidence="1">
    <location>
        <begin position="734"/>
        <end position="748"/>
    </location>
</feature>
<keyword evidence="3" id="KW-1185">Reference proteome</keyword>
<feature type="region of interest" description="Disordered" evidence="1">
    <location>
        <begin position="391"/>
        <end position="455"/>
    </location>
</feature>
<evidence type="ECO:0000313" key="3">
    <source>
        <dbReference type="Proteomes" id="UP000554235"/>
    </source>
</evidence>
<feature type="region of interest" description="Disordered" evidence="1">
    <location>
        <begin position="625"/>
        <end position="645"/>
    </location>
</feature>
<dbReference type="PANTHER" id="PTHR38166">
    <property type="entry name" value="C2H2-TYPE DOMAIN-CONTAINING PROTEIN-RELATED"/>
    <property type="match status" value="1"/>
</dbReference>
<feature type="compositionally biased region" description="Polar residues" evidence="1">
    <location>
        <begin position="248"/>
        <end position="262"/>
    </location>
</feature>
<accession>A0A8H4LCN8</accession>
<organism evidence="2 3">
    <name type="scientific">Fusarium albosuccineum</name>
    <dbReference type="NCBI Taxonomy" id="1237068"/>
    <lineage>
        <taxon>Eukaryota</taxon>
        <taxon>Fungi</taxon>
        <taxon>Dikarya</taxon>
        <taxon>Ascomycota</taxon>
        <taxon>Pezizomycotina</taxon>
        <taxon>Sordariomycetes</taxon>
        <taxon>Hypocreomycetidae</taxon>
        <taxon>Hypocreales</taxon>
        <taxon>Nectriaceae</taxon>
        <taxon>Fusarium</taxon>
        <taxon>Fusarium decemcellulare species complex</taxon>
    </lineage>
</organism>
<feature type="compositionally biased region" description="Low complexity" evidence="1">
    <location>
        <begin position="231"/>
        <end position="247"/>
    </location>
</feature>
<evidence type="ECO:0000256" key="1">
    <source>
        <dbReference type="SAM" id="MobiDB-lite"/>
    </source>
</evidence>
<reference evidence="2 3" key="1">
    <citation type="submission" date="2020-01" db="EMBL/GenBank/DDBJ databases">
        <title>Identification and distribution of gene clusters putatively required for synthesis of sphingolipid metabolism inhibitors in phylogenetically diverse species of the filamentous fungus Fusarium.</title>
        <authorList>
            <person name="Kim H.-S."/>
            <person name="Busman M."/>
            <person name="Brown D.W."/>
            <person name="Divon H."/>
            <person name="Uhlig S."/>
            <person name="Proctor R.H."/>
        </authorList>
    </citation>
    <scope>NUCLEOTIDE SEQUENCE [LARGE SCALE GENOMIC DNA]</scope>
    <source>
        <strain evidence="2 3">NRRL 20459</strain>
    </source>
</reference>
<feature type="region of interest" description="Disordered" evidence="1">
    <location>
        <begin position="212"/>
        <end position="293"/>
    </location>
</feature>
<dbReference type="Proteomes" id="UP000554235">
    <property type="component" value="Unassembled WGS sequence"/>
</dbReference>
<feature type="region of interest" description="Disordered" evidence="1">
    <location>
        <begin position="719"/>
        <end position="748"/>
    </location>
</feature>
<dbReference type="AlphaFoldDB" id="A0A8H4LCN8"/>
<sequence length="748" mass="82142">MPRRRPDRRRRASISAEGVQPHAFDQPPAPGYYGQYAAQEMPAQGYPAQSQVGSSPMPYYYGQYQAPPPDRQQQYSPGSPQVPYYGTQFNAASPYSHIAQFPELGKREADGSICLPQAVMPMPTVILGNPDFKVHYGDFHQTVQPADSLTRSYSSPVQPPNYASLVQQSNTSLPVTDGNDSPVPVPNQKKKVSLTKRLKRFFQPVKKTDHNVESLASNCQGLDINDNPRDQSTGTEPSPGTSTSQGPRQTTNPNSSPDTSIEGSGIEPRSNEDDQTSMKQPDDTDGKIDVADNPDTLTVRGLVVGSNHYQELSNTSRDVEDQISLESSCPDSSASHRAESISGSSLEDSIFSFTTFANASKEAVIQSIIRQCKAWFESRLIILAYQCHGGSSLPSSTPAPPAQSADESEKGYGARKRARMPGRSGDENDRENEGGEGGDKGEMEEPRPESEPHKYACPFLKHNFNKYRKQRGCLSGRPTTHRIKWLLNHQRALEPCGLKIEEPQDGINEDQVQALRSRKRPRGNISEEEKWAEMYKIIFPDDDRVPSPYHDFTLQELRGGTPTSGNTADLVVELGEHASRELPRLMRPRLEDMLDRVIEESLSSEKIVDLAKGVFQEILQSFHKTREESRESAGQPGLSATPAPPVPASYVPWVDVDDAKVGPAISNEAGPDSQFCLDMNLVFEGEDQNFLGAIFQDTVIDSFGAQVFDFGGFDDSSLGDQSRVDSGYASIGPHDGEDGKGKALGEQS</sequence>
<comment type="caution">
    <text evidence="2">The sequence shown here is derived from an EMBL/GenBank/DDBJ whole genome shotgun (WGS) entry which is preliminary data.</text>
</comment>
<dbReference type="EMBL" id="JAADYS010001089">
    <property type="protein sequence ID" value="KAF4465114.1"/>
    <property type="molecule type" value="Genomic_DNA"/>
</dbReference>
<feature type="compositionally biased region" description="Low complexity" evidence="1">
    <location>
        <begin position="56"/>
        <end position="65"/>
    </location>
</feature>
<protein>
    <submittedName>
        <fullName evidence="2">Uncharacterized protein</fullName>
    </submittedName>
</protein>
<dbReference type="PANTHER" id="PTHR38166:SF1">
    <property type="entry name" value="C2H2-TYPE DOMAIN-CONTAINING PROTEIN"/>
    <property type="match status" value="1"/>
</dbReference>
<name>A0A8H4LCN8_9HYPO</name>
<gene>
    <name evidence="2" type="ORF">FALBO_8044</name>
</gene>
<feature type="compositionally biased region" description="Polar residues" evidence="1">
    <location>
        <begin position="324"/>
        <end position="333"/>
    </location>
</feature>